<dbReference type="AlphaFoldDB" id="A0A1H5GXZ8"/>
<dbReference type="RefSeq" id="WP_089772599.1">
    <property type="nucleotide sequence ID" value="NZ_FNTX01000001.1"/>
</dbReference>
<evidence type="ECO:0000313" key="2">
    <source>
        <dbReference type="Proteomes" id="UP000199220"/>
    </source>
</evidence>
<proteinExistence type="predicted"/>
<dbReference type="EMBL" id="FNTX01000001">
    <property type="protein sequence ID" value="SEE20567.1"/>
    <property type="molecule type" value="Genomic_DNA"/>
</dbReference>
<sequence length="87" mass="9322">MTPALAPVKIDPETDNLLTHASHFLGASKKDVLGQALREYVDNHRDEIHAGVREALTHLDGSTASAVSLLTGASAEEIERYGGLRES</sequence>
<dbReference type="OrthoDB" id="9803128at2"/>
<name>A0A1H5GXZ8_9MICO</name>
<evidence type="ECO:0000313" key="1">
    <source>
        <dbReference type="EMBL" id="SEE20567.1"/>
    </source>
</evidence>
<accession>A0A1H5GXZ8</accession>
<keyword evidence="2" id="KW-1185">Reference proteome</keyword>
<organism evidence="1 2">
    <name type="scientific">Ruania alba</name>
    <dbReference type="NCBI Taxonomy" id="648782"/>
    <lineage>
        <taxon>Bacteria</taxon>
        <taxon>Bacillati</taxon>
        <taxon>Actinomycetota</taxon>
        <taxon>Actinomycetes</taxon>
        <taxon>Micrococcales</taxon>
        <taxon>Ruaniaceae</taxon>
        <taxon>Ruania</taxon>
    </lineage>
</organism>
<protein>
    <submittedName>
        <fullName evidence="1">Uncharacterized protein</fullName>
    </submittedName>
</protein>
<reference evidence="2" key="1">
    <citation type="submission" date="2016-10" db="EMBL/GenBank/DDBJ databases">
        <authorList>
            <person name="Varghese N."/>
            <person name="Submissions S."/>
        </authorList>
    </citation>
    <scope>NUCLEOTIDE SEQUENCE [LARGE SCALE GENOMIC DNA]</scope>
    <source>
        <strain evidence="2">DSM 21368</strain>
    </source>
</reference>
<dbReference type="Proteomes" id="UP000199220">
    <property type="component" value="Unassembled WGS sequence"/>
</dbReference>
<gene>
    <name evidence="1" type="ORF">SAMN04488554_1794</name>
</gene>